<sequence>MNDPIVLLWSWLAVGQPEAPLVPTWLTLTVALATAAMLVEAVLLLAWHRRTGGGLPPRSLLPTLVAGGGLMGALLALLAGAPLGFLLALLALAGIGHVVDLRHRWQPRSRQG</sequence>
<name>A0A480AWY9_9BURK</name>
<feature type="transmembrane region" description="Helical" evidence="1">
    <location>
        <begin position="83"/>
        <end position="101"/>
    </location>
</feature>
<dbReference type="Proteomes" id="UP000301751">
    <property type="component" value="Unassembled WGS sequence"/>
</dbReference>
<keyword evidence="3" id="KW-1185">Reference proteome</keyword>
<accession>A0A480AWY9</accession>
<evidence type="ECO:0000313" key="3">
    <source>
        <dbReference type="Proteomes" id="UP000301751"/>
    </source>
</evidence>
<reference evidence="3" key="1">
    <citation type="submission" date="2019-03" db="EMBL/GenBank/DDBJ databases">
        <title>Aquabacterium pictum sp.nov., the first bacteriochlorophyll a-containing freshwater bacterium in the genus Aquabacterium of the class Betaproteobacteria.</title>
        <authorList>
            <person name="Hirose S."/>
            <person name="Tank M."/>
            <person name="Hara E."/>
            <person name="Tamaki H."/>
            <person name="Takaichi S."/>
            <person name="Haruta S."/>
            <person name="Hanada S."/>
        </authorList>
    </citation>
    <scope>NUCLEOTIDE SEQUENCE [LARGE SCALE GENOMIC DNA]</scope>
    <source>
        <strain evidence="3">W35</strain>
    </source>
</reference>
<feature type="transmembrane region" description="Helical" evidence="1">
    <location>
        <begin position="59"/>
        <end position="77"/>
    </location>
</feature>
<dbReference type="EMBL" id="BJCL01000016">
    <property type="protein sequence ID" value="GCL65406.1"/>
    <property type="molecule type" value="Genomic_DNA"/>
</dbReference>
<gene>
    <name evidence="2" type="ORF">AQPW35_44870</name>
</gene>
<keyword evidence="1" id="KW-1133">Transmembrane helix</keyword>
<organism evidence="2 3">
    <name type="scientific">Pseudaquabacterium pictum</name>
    <dbReference type="NCBI Taxonomy" id="2315236"/>
    <lineage>
        <taxon>Bacteria</taxon>
        <taxon>Pseudomonadati</taxon>
        <taxon>Pseudomonadota</taxon>
        <taxon>Betaproteobacteria</taxon>
        <taxon>Burkholderiales</taxon>
        <taxon>Sphaerotilaceae</taxon>
        <taxon>Pseudaquabacterium</taxon>
    </lineage>
</organism>
<protein>
    <submittedName>
        <fullName evidence="2">Uncharacterized protein</fullName>
    </submittedName>
</protein>
<evidence type="ECO:0000313" key="2">
    <source>
        <dbReference type="EMBL" id="GCL65406.1"/>
    </source>
</evidence>
<keyword evidence="1" id="KW-0472">Membrane</keyword>
<evidence type="ECO:0000256" key="1">
    <source>
        <dbReference type="SAM" id="Phobius"/>
    </source>
</evidence>
<feature type="transmembrane region" description="Helical" evidence="1">
    <location>
        <begin position="25"/>
        <end position="47"/>
    </location>
</feature>
<proteinExistence type="predicted"/>
<dbReference type="RefSeq" id="WP_137735121.1">
    <property type="nucleotide sequence ID" value="NZ_BJCL01000016.1"/>
</dbReference>
<dbReference type="AlphaFoldDB" id="A0A480AWY9"/>
<comment type="caution">
    <text evidence="2">The sequence shown here is derived from an EMBL/GenBank/DDBJ whole genome shotgun (WGS) entry which is preliminary data.</text>
</comment>
<keyword evidence="1" id="KW-0812">Transmembrane</keyword>